<keyword evidence="8" id="KW-1185">Reference proteome</keyword>
<evidence type="ECO:0000256" key="3">
    <source>
        <dbReference type="ARBA" id="ARBA00022490"/>
    </source>
</evidence>
<proteinExistence type="inferred from homology"/>
<evidence type="ECO:0000256" key="4">
    <source>
        <dbReference type="ARBA" id="ARBA00022990"/>
    </source>
</evidence>
<dbReference type="GO" id="GO:0007023">
    <property type="term" value="P:post-chaperonin tubulin folding pathway"/>
    <property type="evidence" value="ECO:0007669"/>
    <property type="project" value="InterPro"/>
</dbReference>
<sequence length="375" mass="40711">MAESQKHDVPQHEKFFRYFQHEVTDLQDQMNRFSNLGAAERADAVDHCLAGIARLSSEVNDASAYIPAYDQRTYGEAVKALSNKLQDVRSTFAPRAKFSFKSGAGSAFTAKKNESAISLNDAEDMANQRRKLVPGYFADGDSGESSFATTLIISSPAPEKASRVAGADGLESLHESDSVAGVTSPAHTSTAVSISSHEGLHIILPSSTNTETSSGKLTNLCRCVVDMSSPTATGKPFAGLTLKNITESLIVCGHVNGAAHLTKIQSSILVVSSRQFRMHESHNCDVYLATSSRPIIEDCTGIRFARLPDEYVTNPDRDTSDQWREVDDFKWLKNEPSPNWSILEDGLPAEVWKDYVPGGPGKSAEDILKAVGIQK</sequence>
<accession>A0AAQ3LZK3</accession>
<reference evidence="7 8" key="1">
    <citation type="submission" date="2023-11" db="EMBL/GenBank/DDBJ databases">
        <title>An acidophilic fungus is an integral part of prey digestion in a carnivorous sundew plant.</title>
        <authorList>
            <person name="Tsai I.J."/>
        </authorList>
    </citation>
    <scope>NUCLEOTIDE SEQUENCE [LARGE SCALE GENOMIC DNA]</scope>
    <source>
        <strain evidence="7">169a</strain>
    </source>
</reference>
<evidence type="ECO:0000313" key="8">
    <source>
        <dbReference type="Proteomes" id="UP001303373"/>
    </source>
</evidence>
<dbReference type="InterPro" id="IPR017901">
    <property type="entry name" value="C-CAP_CF_C-like"/>
</dbReference>
<protein>
    <submittedName>
        <fullName evidence="7">TBCC-domain-containing protein</fullName>
    </submittedName>
</protein>
<dbReference type="Gene3D" id="2.160.20.70">
    <property type="match status" value="1"/>
</dbReference>
<gene>
    <name evidence="7" type="ORF">R9X50_00082300</name>
</gene>
<comment type="subunit">
    <text evidence="5">Supercomplex made of cofactors A to E. Cofactors A and D function by capturing and stabilizing tubulin in a quasi-native conformation. Cofactor E binds to the cofactor D-tubulin complex; interaction with cofactor C then causes the release of tubulin polypeptides that are committed to the native state.</text>
</comment>
<evidence type="ECO:0000256" key="5">
    <source>
        <dbReference type="ARBA" id="ARBA00026055"/>
    </source>
</evidence>
<dbReference type="PROSITE" id="PS51329">
    <property type="entry name" value="C_CAP_COFACTOR_C"/>
    <property type="match status" value="1"/>
</dbReference>
<dbReference type="InterPro" id="IPR027684">
    <property type="entry name" value="TBCC"/>
</dbReference>
<comment type="subcellular location">
    <subcellularLocation>
        <location evidence="1">Cytoplasm</location>
    </subcellularLocation>
</comment>
<evidence type="ECO:0000259" key="6">
    <source>
        <dbReference type="PROSITE" id="PS51329"/>
    </source>
</evidence>
<comment type="similarity">
    <text evidence="2">Belongs to the TBCC family.</text>
</comment>
<evidence type="ECO:0000256" key="1">
    <source>
        <dbReference type="ARBA" id="ARBA00004496"/>
    </source>
</evidence>
<dbReference type="InterPro" id="IPR031925">
    <property type="entry name" value="TBCC_N"/>
</dbReference>
<dbReference type="AlphaFoldDB" id="A0AAQ3LZK3"/>
<dbReference type="EMBL" id="CP138580">
    <property type="protein sequence ID" value="WPG98039.1"/>
    <property type="molecule type" value="Genomic_DNA"/>
</dbReference>
<evidence type="ECO:0000313" key="7">
    <source>
        <dbReference type="EMBL" id="WPG98039.1"/>
    </source>
</evidence>
<keyword evidence="4" id="KW-0007">Acetylation</keyword>
<organism evidence="7 8">
    <name type="scientific">Acrodontium crateriforme</name>
    <dbReference type="NCBI Taxonomy" id="150365"/>
    <lineage>
        <taxon>Eukaryota</taxon>
        <taxon>Fungi</taxon>
        <taxon>Dikarya</taxon>
        <taxon>Ascomycota</taxon>
        <taxon>Pezizomycotina</taxon>
        <taxon>Dothideomycetes</taxon>
        <taxon>Dothideomycetidae</taxon>
        <taxon>Mycosphaerellales</taxon>
        <taxon>Teratosphaeriaceae</taxon>
        <taxon>Acrodontium</taxon>
    </lineage>
</organism>
<dbReference type="GO" id="GO:0015631">
    <property type="term" value="F:tubulin binding"/>
    <property type="evidence" value="ECO:0007669"/>
    <property type="project" value="InterPro"/>
</dbReference>
<dbReference type="InterPro" id="IPR012945">
    <property type="entry name" value="Tubulin-bd_cofactor_C_dom"/>
</dbReference>
<name>A0AAQ3LZK3_9PEZI</name>
<dbReference type="Proteomes" id="UP001303373">
    <property type="component" value="Chromosome 1"/>
</dbReference>
<dbReference type="Pfam" id="PF16752">
    <property type="entry name" value="TBCC_N"/>
    <property type="match status" value="1"/>
</dbReference>
<evidence type="ECO:0000256" key="2">
    <source>
        <dbReference type="ARBA" id="ARBA00008848"/>
    </source>
</evidence>
<dbReference type="PANTHER" id="PTHR15139:SF0">
    <property type="entry name" value="TUBULIN-SPECIFIC CHAPERONE C"/>
    <property type="match status" value="1"/>
</dbReference>
<feature type="domain" description="C-CAP/cofactor C-like" evidence="6">
    <location>
        <begin position="185"/>
        <end position="331"/>
    </location>
</feature>
<dbReference type="InterPro" id="IPR016098">
    <property type="entry name" value="CAP/MinC_C"/>
</dbReference>
<dbReference type="InterPro" id="IPR038397">
    <property type="entry name" value="TBCC_N_sf"/>
</dbReference>
<keyword evidence="3" id="KW-0963">Cytoplasm</keyword>
<dbReference type="PANTHER" id="PTHR15139">
    <property type="entry name" value="TUBULIN FOLDING COFACTOR C"/>
    <property type="match status" value="1"/>
</dbReference>
<dbReference type="Gene3D" id="1.20.58.1250">
    <property type="entry name" value="Tubulin Binding Cofactor C, N-terminal domain"/>
    <property type="match status" value="1"/>
</dbReference>
<dbReference type="GO" id="GO:0005737">
    <property type="term" value="C:cytoplasm"/>
    <property type="evidence" value="ECO:0007669"/>
    <property type="project" value="UniProtKB-SubCell"/>
</dbReference>
<dbReference type="GO" id="GO:0007021">
    <property type="term" value="P:tubulin complex assembly"/>
    <property type="evidence" value="ECO:0007669"/>
    <property type="project" value="TreeGrafter"/>
</dbReference>
<dbReference type="Pfam" id="PF07986">
    <property type="entry name" value="TBCC"/>
    <property type="match status" value="1"/>
</dbReference>